<dbReference type="Gene3D" id="3.40.50.150">
    <property type="entry name" value="Vaccinia Virus protein VP39"/>
    <property type="match status" value="1"/>
</dbReference>
<keyword evidence="1" id="KW-0489">Methyltransferase</keyword>
<keyword evidence="1" id="KW-0808">Transferase</keyword>
<name>A0A5C5VTL2_9BACT</name>
<dbReference type="CDD" id="cd02440">
    <property type="entry name" value="AdoMet_MTases"/>
    <property type="match status" value="1"/>
</dbReference>
<evidence type="ECO:0000313" key="1">
    <source>
        <dbReference type="EMBL" id="TWT40822.1"/>
    </source>
</evidence>
<dbReference type="Proteomes" id="UP000318995">
    <property type="component" value="Unassembled WGS sequence"/>
</dbReference>
<dbReference type="SUPFAM" id="SSF53335">
    <property type="entry name" value="S-adenosyl-L-methionine-dependent methyltransferases"/>
    <property type="match status" value="1"/>
</dbReference>
<dbReference type="Pfam" id="PF01209">
    <property type="entry name" value="Ubie_methyltran"/>
    <property type="match status" value="1"/>
</dbReference>
<organism evidence="1 2">
    <name type="scientific">Botrimarina hoheduenensis</name>
    <dbReference type="NCBI Taxonomy" id="2528000"/>
    <lineage>
        <taxon>Bacteria</taxon>
        <taxon>Pseudomonadati</taxon>
        <taxon>Planctomycetota</taxon>
        <taxon>Planctomycetia</taxon>
        <taxon>Pirellulales</taxon>
        <taxon>Lacipirellulaceae</taxon>
        <taxon>Botrimarina</taxon>
    </lineage>
</organism>
<accession>A0A5C5VTL2</accession>
<dbReference type="PANTHER" id="PTHR47473:SF1">
    <property type="entry name" value="METHYLTRANSFERASE DOMAIN-CONTAINING PROTEIN"/>
    <property type="match status" value="1"/>
</dbReference>
<comment type="caution">
    <text evidence="1">The sequence shown here is derived from an EMBL/GenBank/DDBJ whole genome shotgun (WGS) entry which is preliminary data.</text>
</comment>
<dbReference type="EC" id="2.1.1.163" evidence="1"/>
<gene>
    <name evidence="1" type="primary">ubiE_2</name>
    <name evidence="1" type="ORF">Pla111_32400</name>
</gene>
<dbReference type="AlphaFoldDB" id="A0A5C5VTL2"/>
<dbReference type="InterPro" id="IPR029063">
    <property type="entry name" value="SAM-dependent_MTases_sf"/>
</dbReference>
<proteinExistence type="predicted"/>
<dbReference type="PANTHER" id="PTHR47473">
    <property type="entry name" value="BTA1P"/>
    <property type="match status" value="1"/>
</dbReference>
<dbReference type="GO" id="GO:0043770">
    <property type="term" value="F:demethylmenaquinone methyltransferase activity"/>
    <property type="evidence" value="ECO:0007669"/>
    <property type="project" value="UniProtKB-EC"/>
</dbReference>
<keyword evidence="2" id="KW-1185">Reference proteome</keyword>
<protein>
    <submittedName>
        <fullName evidence="1">Demethylmenaquinone methyltransferase</fullName>
        <ecNumber evidence="1">2.1.1.163</ecNumber>
    </submittedName>
</protein>
<sequence>MQALSQLKTLYHLTLSPIRGKTHEERLDSFYGGQADDYDAFRKKMLHGREALFEQLLPPVGGQWVDIGAGTGRNGELFGESIGSLAGATFVDLSSSLLAVAQRRIEDRGWTNAHTLHADATQLPLESDSVDLVTFTYSLTMIPDWFSALEEGLRVLRPGGTIGVVDFYVSRRYPADNRRKHAYWARNFWPVWFGTDNVHPSADHLPFLERRFETVSVSEHHGKLPLVPIIRAPYYRFIGRKR</sequence>
<dbReference type="RefSeq" id="WP_146575429.1">
    <property type="nucleotide sequence ID" value="NZ_SJPH01000010.1"/>
</dbReference>
<reference evidence="1 2" key="1">
    <citation type="submission" date="2019-02" db="EMBL/GenBank/DDBJ databases">
        <title>Deep-cultivation of Planctomycetes and their phenomic and genomic characterization uncovers novel biology.</title>
        <authorList>
            <person name="Wiegand S."/>
            <person name="Jogler M."/>
            <person name="Boedeker C."/>
            <person name="Pinto D."/>
            <person name="Vollmers J."/>
            <person name="Rivas-Marin E."/>
            <person name="Kohn T."/>
            <person name="Peeters S.H."/>
            <person name="Heuer A."/>
            <person name="Rast P."/>
            <person name="Oberbeckmann S."/>
            <person name="Bunk B."/>
            <person name="Jeske O."/>
            <person name="Meyerdierks A."/>
            <person name="Storesund J.E."/>
            <person name="Kallscheuer N."/>
            <person name="Luecker S."/>
            <person name="Lage O.M."/>
            <person name="Pohl T."/>
            <person name="Merkel B.J."/>
            <person name="Hornburger P."/>
            <person name="Mueller R.-W."/>
            <person name="Bruemmer F."/>
            <person name="Labrenz M."/>
            <person name="Spormann A.M."/>
            <person name="Op Den Camp H."/>
            <person name="Overmann J."/>
            <person name="Amann R."/>
            <person name="Jetten M.S.M."/>
            <person name="Mascher T."/>
            <person name="Medema M.H."/>
            <person name="Devos D.P."/>
            <person name="Kaster A.-K."/>
            <person name="Ovreas L."/>
            <person name="Rohde M."/>
            <person name="Galperin M.Y."/>
            <person name="Jogler C."/>
        </authorList>
    </citation>
    <scope>NUCLEOTIDE SEQUENCE [LARGE SCALE GENOMIC DNA]</scope>
    <source>
        <strain evidence="1 2">Pla111</strain>
    </source>
</reference>
<dbReference type="GO" id="GO:0032259">
    <property type="term" value="P:methylation"/>
    <property type="evidence" value="ECO:0007669"/>
    <property type="project" value="UniProtKB-KW"/>
</dbReference>
<dbReference type="EMBL" id="SJPH01000010">
    <property type="protein sequence ID" value="TWT40822.1"/>
    <property type="molecule type" value="Genomic_DNA"/>
</dbReference>
<dbReference type="OrthoDB" id="9791837at2"/>
<evidence type="ECO:0000313" key="2">
    <source>
        <dbReference type="Proteomes" id="UP000318995"/>
    </source>
</evidence>